<dbReference type="HOGENOM" id="CLU_414861_0_0_11"/>
<evidence type="ECO:0000313" key="3">
    <source>
        <dbReference type="EMBL" id="AGG67723.1"/>
    </source>
</evidence>
<dbReference type="RefSeq" id="WP_015652149.1">
    <property type="nucleotide sequence ID" value="NC_020506.1"/>
</dbReference>
<sequence length="654" mass="72741">MMESALNQRWAHVTYASFKSKTRRSGWNVGPTLRASVQDQQDVSAAAPTSLVPVKSFDDFISSTDIDALPRRFEYRPRSNSALFLQSVPAGKDATGRPGNVFTHAFIDQDLDEPMGAIYPIDLYRSPDLLTPFRAQAVNAVELNAALTEPRPGVFADISMAWMMVDELFGDRREVLYQLQDVLQAGCKRAVLLLKSSNEAAYWIEALSSTLTPEEARTLLHFSTFERAATFPQAIANATFSTVYVCPPEDAAALREIVDVQLIDPANITPTQHGTWAQMTAGVFVEGSDSEQLVDELIQINTGISDFAISHAQLGDGLARVIKNRGDGVTQALFDVAEQHLEEEFVPTSYQAIDMEFINDVIDNPQLALEESSWPELPVDPALSARALAALYTLHDASVRILMSYLNFLLETGLLSEATAQDRKFLDSLSNFHSLSNWEKTPVLPQEHYLLREVARNAVRQQRRVEKQPTSPSFDTVLNQLHWSMPLGSVLAWLKRDENIAAMEQMMEQQYLKSTSNSHAASMLRLYYAVALRLLFKPVISGRAKRDNKIAATIGALCFDAVQRHVNAELQRGGIVNAEPFVQVARRIAVKDVDAVDMGGRQDAYIAEIQKNTDPKYLHFKTAITDVFVLVAAEILAERQRINGGQPTSGRDKR</sequence>
<dbReference type="Pfam" id="PF20014">
    <property type="entry name" value="GAP1-M"/>
    <property type="match status" value="1"/>
</dbReference>
<accession>M1V0D2</accession>
<dbReference type="eggNOG" id="ENOG5031JK4">
    <property type="taxonomic scope" value="Bacteria"/>
</dbReference>
<protein>
    <submittedName>
        <fullName evidence="3">Uncharacterized protein</fullName>
    </submittedName>
</protein>
<dbReference type="STRING" id="1121353.H924_11475"/>
<feature type="domain" description="GTPase-associated protein 1 middle" evidence="2">
    <location>
        <begin position="162"/>
        <end position="228"/>
    </location>
</feature>
<keyword evidence="4" id="KW-1185">Reference proteome</keyword>
<evidence type="ECO:0000259" key="2">
    <source>
        <dbReference type="Pfam" id="PF20014"/>
    </source>
</evidence>
<evidence type="ECO:0000259" key="1">
    <source>
        <dbReference type="Pfam" id="PF20013"/>
    </source>
</evidence>
<dbReference type="PATRIC" id="fig|1121353.3.peg.2343"/>
<name>M1V0D2_9CORY</name>
<organism evidence="3 4">
    <name type="scientific">Corynebacterium callunae DSM 20147</name>
    <dbReference type="NCBI Taxonomy" id="1121353"/>
    <lineage>
        <taxon>Bacteria</taxon>
        <taxon>Bacillati</taxon>
        <taxon>Actinomycetota</taxon>
        <taxon>Actinomycetes</taxon>
        <taxon>Mycobacteriales</taxon>
        <taxon>Corynebacteriaceae</taxon>
        <taxon>Corynebacterium</taxon>
    </lineage>
</organism>
<dbReference type="Proteomes" id="UP000011760">
    <property type="component" value="Chromosome"/>
</dbReference>
<dbReference type="AlphaFoldDB" id="M1V0D2"/>
<gene>
    <name evidence="3" type="ORF">H924_11475</name>
</gene>
<proteinExistence type="predicted"/>
<dbReference type="OrthoDB" id="3250392at2"/>
<dbReference type="InterPro" id="IPR045401">
    <property type="entry name" value="GAP1-M"/>
</dbReference>
<dbReference type="KEGG" id="ccn:H924_11475"/>
<feature type="domain" description="GTPase-associated protein 1 N-terminal" evidence="1">
    <location>
        <begin position="10"/>
        <end position="137"/>
    </location>
</feature>
<dbReference type="InterPro" id="IPR045402">
    <property type="entry name" value="GAP1-N2"/>
</dbReference>
<dbReference type="Pfam" id="PF20013">
    <property type="entry name" value="GAP1-N2"/>
    <property type="match status" value="1"/>
</dbReference>
<evidence type="ECO:0000313" key="4">
    <source>
        <dbReference type="Proteomes" id="UP000011760"/>
    </source>
</evidence>
<reference evidence="3 4" key="1">
    <citation type="submission" date="2013-02" db="EMBL/GenBank/DDBJ databases">
        <title>The complete genome sequence of Corynebacterium callunae DSM 20147.</title>
        <authorList>
            <person name="Ruckert C."/>
            <person name="Albersmeier A."/>
            <person name="Kalinowski J."/>
        </authorList>
    </citation>
    <scope>NUCLEOTIDE SEQUENCE [LARGE SCALE GENOMIC DNA]</scope>
    <source>
        <strain evidence="3 4">DSM 20147</strain>
    </source>
</reference>
<dbReference type="EMBL" id="CP004354">
    <property type="protein sequence ID" value="AGG67723.1"/>
    <property type="molecule type" value="Genomic_DNA"/>
</dbReference>